<dbReference type="RefSeq" id="WP_048862640.1">
    <property type="nucleotide sequence ID" value="NZ_BANB01000671.1"/>
</dbReference>
<name>A0A0D6PA09_9PROT</name>
<dbReference type="SUPFAM" id="SSF53756">
    <property type="entry name" value="UDP-Glycosyltransferase/glycogen phosphorylase"/>
    <property type="match status" value="1"/>
</dbReference>
<evidence type="ECO:0000313" key="1">
    <source>
        <dbReference type="EMBL" id="GAN78176.1"/>
    </source>
</evidence>
<organism evidence="1 2">
    <name type="scientific">Acidisphaera rubrifaciens HS-AP3</name>
    <dbReference type="NCBI Taxonomy" id="1231350"/>
    <lineage>
        <taxon>Bacteria</taxon>
        <taxon>Pseudomonadati</taxon>
        <taxon>Pseudomonadota</taxon>
        <taxon>Alphaproteobacteria</taxon>
        <taxon>Acetobacterales</taxon>
        <taxon>Acetobacteraceae</taxon>
        <taxon>Acidisphaera</taxon>
    </lineage>
</organism>
<accession>A0A0D6PA09</accession>
<evidence type="ECO:0000313" key="2">
    <source>
        <dbReference type="Proteomes" id="UP000032680"/>
    </source>
</evidence>
<protein>
    <recommendedName>
        <fullName evidence="3">Glycosyl transferase</fullName>
    </recommendedName>
</protein>
<sequence length="364" mass="40843">MRILYFGVHAMLEHDEIGLFAAMGHEVFSLGSYFGYTPETHHRAHDGRTPLAWRAPADLMALFHASGCALSATSVTEHVITPAFVDAFDVVVIVHDAHFIRRNWATLSRRPVIWRTIGQCIYEFDPLLRPLRHQGLRIVRYAPTERRTRHYIGADAVIRFFGDPARHPPWHGSDPVVFAAVNRFVQRYPHEYEAFRASLEHTPYQLAGDGNDTLPNATGFIAGAALLDRLAASRAYFHCSGLHVPYTLGFIEAWTAGIPLVAYDDRRMTVYYGRDFSEARGLIHHGRDGFRAVTAAAARDIFRRLLADPAMAAAVGAAGRARAAEIFSRARAEAQWGAMLDRAVAEYGRPRGLRGALRRVFRRR</sequence>
<comment type="caution">
    <text evidence="1">The sequence shown here is derived from an EMBL/GenBank/DDBJ whole genome shotgun (WGS) entry which is preliminary data.</text>
</comment>
<dbReference type="Gene3D" id="3.40.50.2000">
    <property type="entry name" value="Glycogen Phosphorylase B"/>
    <property type="match status" value="1"/>
</dbReference>
<evidence type="ECO:0008006" key="3">
    <source>
        <dbReference type="Google" id="ProtNLM"/>
    </source>
</evidence>
<dbReference type="Proteomes" id="UP000032680">
    <property type="component" value="Unassembled WGS sequence"/>
</dbReference>
<dbReference type="OrthoDB" id="7245543at2"/>
<keyword evidence="2" id="KW-1185">Reference proteome</keyword>
<proteinExistence type="predicted"/>
<reference evidence="1 2" key="1">
    <citation type="submission" date="2012-11" db="EMBL/GenBank/DDBJ databases">
        <title>Whole genome sequence of Acidisphaera rubrifaciens HS-AP3.</title>
        <authorList>
            <person name="Azuma Y."/>
            <person name="Higashiura N."/>
            <person name="Hirakawa H."/>
            <person name="Matsushita K."/>
        </authorList>
    </citation>
    <scope>NUCLEOTIDE SEQUENCE [LARGE SCALE GENOMIC DNA]</scope>
    <source>
        <strain evidence="1 2">HS-AP3</strain>
    </source>
</reference>
<gene>
    <name evidence="1" type="ORF">Asru_0672_04</name>
</gene>
<dbReference type="AlphaFoldDB" id="A0A0D6PA09"/>
<dbReference type="EMBL" id="BANB01000671">
    <property type="protein sequence ID" value="GAN78176.1"/>
    <property type="molecule type" value="Genomic_DNA"/>
</dbReference>